<dbReference type="GO" id="GO:0043539">
    <property type="term" value="F:protein serine/threonine kinase activator activity"/>
    <property type="evidence" value="ECO:0007669"/>
    <property type="project" value="TreeGrafter"/>
</dbReference>
<gene>
    <name evidence="7" type="ORF">ROHU_036317</name>
    <name evidence="6" type="ORF">ROHU_036747</name>
</gene>
<dbReference type="Pfam" id="PF14663">
    <property type="entry name" value="RasGEF_N_2"/>
    <property type="match status" value="1"/>
</dbReference>
<feature type="domain" description="SH3" evidence="5">
    <location>
        <begin position="182"/>
        <end position="243"/>
    </location>
</feature>
<dbReference type="GO" id="GO:0051897">
    <property type="term" value="P:positive regulation of phosphatidylinositol 3-kinase/protein kinase B signal transduction"/>
    <property type="evidence" value="ECO:0007669"/>
    <property type="project" value="TreeGrafter"/>
</dbReference>
<dbReference type="SMART" id="SM01303">
    <property type="entry name" value="RasGEF_N_2"/>
    <property type="match status" value="1"/>
</dbReference>
<keyword evidence="8" id="KW-1185">Reference proteome</keyword>
<dbReference type="SMART" id="SM01309">
    <property type="entry name" value="RICTOR_phospho"/>
    <property type="match status" value="1"/>
</dbReference>
<feature type="compositionally biased region" description="Pro residues" evidence="4">
    <location>
        <begin position="291"/>
        <end position="300"/>
    </location>
</feature>
<dbReference type="Pfam" id="PF14603">
    <property type="entry name" value="hSH3"/>
    <property type="match status" value="2"/>
</dbReference>
<evidence type="ECO:0000313" key="7">
    <source>
        <dbReference type="EMBL" id="RXN28785.1"/>
    </source>
</evidence>
<dbReference type="EMBL" id="QBIY01012596">
    <property type="protein sequence ID" value="RXN22354.1"/>
    <property type="molecule type" value="Genomic_DNA"/>
</dbReference>
<dbReference type="Gene3D" id="2.30.30.40">
    <property type="entry name" value="SH3 Domains"/>
    <property type="match status" value="2"/>
</dbReference>
<protein>
    <submittedName>
        <fullName evidence="6">Rapamycin-insensitive companion of mTOR-like protein</fullName>
    </submittedName>
</protein>
<dbReference type="InterPro" id="IPR028268">
    <property type="entry name" value="Pianissimo_fam"/>
</dbReference>
<feature type="region of interest" description="Disordered" evidence="4">
    <location>
        <begin position="1916"/>
        <end position="1936"/>
    </location>
</feature>
<feature type="region of interest" description="Disordered" evidence="4">
    <location>
        <begin position="290"/>
        <end position="322"/>
    </location>
</feature>
<dbReference type="STRING" id="84645.A0A498MSJ3"/>
<dbReference type="InterPro" id="IPR001452">
    <property type="entry name" value="SH3_domain"/>
</dbReference>
<dbReference type="InterPro" id="IPR028267">
    <property type="entry name" value="Pianissimo_N"/>
</dbReference>
<dbReference type="SMART" id="SM01308">
    <property type="entry name" value="RICTOR_N"/>
    <property type="match status" value="1"/>
</dbReference>
<dbReference type="InterPro" id="IPR029294">
    <property type="entry name" value="hSH3"/>
</dbReference>
<feature type="region of interest" description="Disordered" evidence="4">
    <location>
        <begin position="1372"/>
        <end position="1405"/>
    </location>
</feature>
<feature type="region of interest" description="Disordered" evidence="4">
    <location>
        <begin position="96"/>
        <end position="115"/>
    </location>
</feature>
<dbReference type="Pfam" id="PF14665">
    <property type="entry name" value="RICTOR_phospho"/>
    <property type="match status" value="1"/>
</dbReference>
<dbReference type="EMBL" id="QBIY01011834">
    <property type="protein sequence ID" value="RXN28785.1"/>
    <property type="molecule type" value="Genomic_DNA"/>
</dbReference>
<dbReference type="GO" id="GO:0031932">
    <property type="term" value="C:TORC2 complex"/>
    <property type="evidence" value="ECO:0007669"/>
    <property type="project" value="InterPro"/>
</dbReference>
<evidence type="ECO:0000313" key="6">
    <source>
        <dbReference type="EMBL" id="RXN22354.1"/>
    </source>
</evidence>
<keyword evidence="2 3" id="KW-0728">SH3 domain</keyword>
<reference evidence="6 8" key="1">
    <citation type="submission" date="2018-03" db="EMBL/GenBank/DDBJ databases">
        <title>Draft genome sequence of Rohu Carp (Labeo rohita).</title>
        <authorList>
            <person name="Das P."/>
            <person name="Kushwaha B."/>
            <person name="Joshi C.G."/>
            <person name="Kumar D."/>
            <person name="Nagpure N.S."/>
            <person name="Sahoo L."/>
            <person name="Das S.P."/>
            <person name="Bit A."/>
            <person name="Patnaik S."/>
            <person name="Meher P.K."/>
            <person name="Jayasankar P."/>
            <person name="Koringa P.G."/>
            <person name="Patel N.V."/>
            <person name="Hinsu A.T."/>
            <person name="Kumar R."/>
            <person name="Pandey M."/>
            <person name="Agarwal S."/>
            <person name="Srivastava S."/>
            <person name="Singh M."/>
            <person name="Iquebal M.A."/>
            <person name="Jaiswal S."/>
            <person name="Angadi U.B."/>
            <person name="Kumar N."/>
            <person name="Raza M."/>
            <person name="Shah T.M."/>
            <person name="Rai A."/>
            <person name="Jena J.K."/>
        </authorList>
    </citation>
    <scope>NUCLEOTIDE SEQUENCE [LARGE SCALE GENOMIC DNA]</scope>
    <source>
        <strain evidence="6">DASCIFA01</strain>
        <tissue evidence="6">Testis</tissue>
    </source>
</reference>
<evidence type="ECO:0000256" key="4">
    <source>
        <dbReference type="SAM" id="MobiDB-lite"/>
    </source>
</evidence>
<dbReference type="PANTHER" id="PTHR13298:SF11">
    <property type="entry name" value="RAPAMYCIN-INSENSITIVE COMPANION OF MTOR"/>
    <property type="match status" value="1"/>
</dbReference>
<dbReference type="SUPFAM" id="SSF50044">
    <property type="entry name" value="SH3-domain"/>
    <property type="match status" value="2"/>
</dbReference>
<feature type="region of interest" description="Disordered" evidence="4">
    <location>
        <begin position="148"/>
        <end position="176"/>
    </location>
</feature>
<evidence type="ECO:0000256" key="1">
    <source>
        <dbReference type="ARBA" id="ARBA00008878"/>
    </source>
</evidence>
<feature type="compositionally biased region" description="Polar residues" evidence="4">
    <location>
        <begin position="1"/>
        <end position="20"/>
    </location>
</feature>
<comment type="similarity">
    <text evidence="1">Belongs to the RICTOR family.</text>
</comment>
<evidence type="ECO:0000256" key="2">
    <source>
        <dbReference type="ARBA" id="ARBA00022443"/>
    </source>
</evidence>
<dbReference type="Pfam" id="PF14664">
    <property type="entry name" value="RICTOR_N"/>
    <property type="match status" value="1"/>
</dbReference>
<feature type="region of interest" description="Disordered" evidence="4">
    <location>
        <begin position="1451"/>
        <end position="1478"/>
    </location>
</feature>
<feature type="compositionally biased region" description="Low complexity" evidence="4">
    <location>
        <begin position="1381"/>
        <end position="1393"/>
    </location>
</feature>
<proteinExistence type="inferred from homology"/>
<feature type="compositionally biased region" description="Basic and acidic residues" evidence="4">
    <location>
        <begin position="1553"/>
        <end position="1564"/>
    </location>
</feature>
<dbReference type="InterPro" id="IPR029452">
    <property type="entry name" value="RICTOR_V"/>
</dbReference>
<feature type="region of interest" description="Disordered" evidence="4">
    <location>
        <begin position="1"/>
        <end position="26"/>
    </location>
</feature>
<dbReference type="InterPro" id="IPR036028">
    <property type="entry name" value="SH3-like_dom_sf"/>
</dbReference>
<feature type="compositionally biased region" description="Basic and acidic residues" evidence="4">
    <location>
        <begin position="310"/>
        <end position="322"/>
    </location>
</feature>
<dbReference type="PROSITE" id="PS50002">
    <property type="entry name" value="SH3"/>
    <property type="match status" value="1"/>
</dbReference>
<dbReference type="PANTHER" id="PTHR13298">
    <property type="entry name" value="CYTOSOLIC REGULATOR PIANISSIMO"/>
    <property type="match status" value="1"/>
</dbReference>
<dbReference type="GO" id="GO:0038203">
    <property type="term" value="P:TORC2 signaling"/>
    <property type="evidence" value="ECO:0007669"/>
    <property type="project" value="TreeGrafter"/>
</dbReference>
<feature type="region of interest" description="Disordered" evidence="4">
    <location>
        <begin position="1533"/>
        <end position="1608"/>
    </location>
</feature>
<dbReference type="SMART" id="SM01307">
    <property type="entry name" value="RICTOR_M"/>
    <property type="match status" value="1"/>
</dbReference>
<feature type="compositionally biased region" description="Low complexity" evidence="4">
    <location>
        <begin position="1586"/>
        <end position="1607"/>
    </location>
</feature>
<evidence type="ECO:0000313" key="8">
    <source>
        <dbReference type="Proteomes" id="UP000290572"/>
    </source>
</evidence>
<dbReference type="Proteomes" id="UP000290572">
    <property type="component" value="Unassembled WGS sequence"/>
</dbReference>
<dbReference type="InterPro" id="IPR029453">
    <property type="entry name" value="Rictor_IV"/>
</dbReference>
<organism evidence="6 8">
    <name type="scientific">Labeo rohita</name>
    <name type="common">Indian major carp</name>
    <name type="synonym">Cyprinus rohita</name>
    <dbReference type="NCBI Taxonomy" id="84645"/>
    <lineage>
        <taxon>Eukaryota</taxon>
        <taxon>Metazoa</taxon>
        <taxon>Chordata</taxon>
        <taxon>Craniata</taxon>
        <taxon>Vertebrata</taxon>
        <taxon>Euteleostomi</taxon>
        <taxon>Actinopterygii</taxon>
        <taxon>Neopterygii</taxon>
        <taxon>Teleostei</taxon>
        <taxon>Ostariophysi</taxon>
        <taxon>Cypriniformes</taxon>
        <taxon>Cyprinidae</taxon>
        <taxon>Labeoninae</taxon>
        <taxon>Labeonini</taxon>
        <taxon>Labeo</taxon>
    </lineage>
</organism>
<sequence length="2080" mass="232280">MYSLAAQSNQFRGAGNNDQNPVLFPRPVKLKPVDLNKGADSKPFPKPLMVKPNFTVNSIENRFNPTFSNNKTSSDSRSDAVGVKLPFKGKLENASTQAPFEAGSQTPPKPPVTQKPVLHEKISTVSGTDTGDLSVPKKKTLPSVFALGKCPAKPQRPPHVNLSKFSENDKSSNDAEIKGPIVVNETVKASVDHKGGKNKLPLKQGESIEIVRKTENPKGYWLARNTEGHYGFVKPDTLDVVRNTQDGQEVYDDVGAGDDFNNFLPPPPPDPTPFNDAGVTDETYDDIIPADFPPPPPSPNSFPKFSSTSKTDEMDPKKKKKFEKEEKEFRKKFKYNAEIKVLYKATVLQSLSIKKFGNKDLPVKPGETIDVIVLPVDDKIIARNSEGKFGYVSTANLQEDGCIYDDVGDGRNDSGEENVPLDLTREPSDNMREILQNIAKSHGVSNMRKLGHLNNFVKLLNSVSHCEEKLGFTHEEIVICLRVALLNEVKEVRAAGLRALRYLIRDSSVLQKVLQLQVDYLISRCIDIQQSNEVERTQALRLVRKMITVNAQLFPSSLTNSLIAVGNDGLQERDRMVRACIAIICELALRNPEIVAQRGGLSTILKNVIDCQLSRINEALITTILHLLNHPHTRQYIRADVELEQILAPYTDFHYRHNPETAEAQIKEDREARFLSSKMAIIAAFRSWSGIINLCKSGNSGVQSLIGLLCIPNMDKALLEVMYEIFRLPVPIVTGDFEEALHSVDPSKFQDSWRLSDGFVAAEAKVILPHRARSRPDLMDNYLALLLSAFINSGLLEGLVEVVTSSDGQISVRATILLGELLHMANTILPHSHSHHLHCLPTLINMAASFDISQEKRLRASAAVNHLKRFHEKKRRGPKPYSLYLDHILRRTSNSTHKREQHQRPQKDIYIMKDTEEALMMNLRDSQVLSHKQNLDWNWVLIITILKWPNVNLRNNKDEQMHKFVRRLLYFYKPSSKLYSALELDHSKARQLTVAGCQFNQFLLDSEEDGQAYLEDLVKDIVQWLTSSSGLKPERSLHSNGLLSTLSQHYFLFLGTLSAQPAGVKMLEKCGVFQCLLNLCSMKNQDHLLKLTVSTLDYSRDGLARVILSKILTAATDNCRLYATKHLRVLLRANVEFFSNWGMELLVTQLHDHNKTVSMEALDILDEACEEKANLHALIHMKPALSHLGEKGLLLLLRFLSIPKGFSYLNERGYVNKQLDKWQKEYNLKYVDMIEEQLNEALTTYRKPVDGDNYVRRSNQRLQRPNVFLPVHLYGQLVHDKTGCLLLEAQGNIGSSNWGLNLLQEENVIPDIIALAQHCEVLSIRGTCVYVLGVISRTRQGSDVLKALGWDSVRHSRRQQWPVVPDEVEAPLPSELSSVPSTLSLNSESTSSRHNSESESQPSLYFMDDDREGVDMYEDSSLSIHTKTSKDRSPFTILTPSHLRNRFLNSLSLPSKKGRSPSDTKGTTNAGKSPEELRLMQRNRTITEPSNYSPGHSGQSEVFYNGSRLPRSPTVSLETSFVGIKALAEPYATEGSLDSEGRGQHKAVTPGEGQRERSSRERLTCDGASVLPGGGTFKSRSHSFNTDTTTSGISSMSSSPSREPASSIAMDTDCASLNTVVSTKTVKMQHSLSPQSNHNHILLSKSNSTSLVPPGSAHTLPRRAQSLKSPSVATIKSLVDCSYIYTSPRDALGYATLKRLQQQRIHPSLSHSEALASPAKDVLFTDTITMKTRSLDSRLTPRRCSRKWYSGPFISHRRVSRTLVPWFLKALSFASLDKEDLLSPINHSTLQRSSSLRSMVSSATFGCSEDYIGLALPLDINHMFQIKETSYFQKRTSPPAGEKSSKFLFGESDESCRGPALKSQMSITELLNSSRSEQHHLLGADESTGLQEHTEQNCLYCSALTMLGSHTHSHLNNTHTRTGEQTQDLSDGFSQWHSQPSHNHLEVVAQSKFSGISGCSDAAVSQGSASSTPSTELILACRVLLRKEVLRLVINLSSSVGTKGHETGLLTIKEKFPFTFDDICLYSEVSFLLANCMFRLASRRFIQELFQDVQFIPLYDEAEAVLNKPSQLVPVETEES</sequence>
<dbReference type="Pfam" id="PF14668">
    <property type="entry name" value="RICTOR_V"/>
    <property type="match status" value="1"/>
</dbReference>
<feature type="compositionally biased region" description="Basic and acidic residues" evidence="4">
    <location>
        <begin position="166"/>
        <end position="176"/>
    </location>
</feature>
<accession>A0A498MSJ3</accession>
<comment type="caution">
    <text evidence="6">The sequence shown here is derived from an EMBL/GenBank/DDBJ whole genome shotgun (WGS) entry which is preliminary data.</text>
</comment>
<dbReference type="InterPro" id="IPR016024">
    <property type="entry name" value="ARM-type_fold"/>
</dbReference>
<dbReference type="SUPFAM" id="SSF48371">
    <property type="entry name" value="ARM repeat"/>
    <property type="match status" value="2"/>
</dbReference>
<evidence type="ECO:0000259" key="5">
    <source>
        <dbReference type="PROSITE" id="PS50002"/>
    </source>
</evidence>
<dbReference type="InterPro" id="IPR029259">
    <property type="entry name" value="RICTOR_phospho"/>
</dbReference>
<feature type="compositionally biased region" description="Polar residues" evidence="4">
    <location>
        <begin position="1923"/>
        <end position="1936"/>
    </location>
</feature>
<dbReference type="SMART" id="SM01310">
    <property type="entry name" value="RICTOR_V"/>
    <property type="match status" value="1"/>
</dbReference>
<feature type="compositionally biased region" description="Polar residues" evidence="4">
    <location>
        <begin position="1461"/>
        <end position="1471"/>
    </location>
</feature>
<evidence type="ECO:0000256" key="3">
    <source>
        <dbReference type="PROSITE-ProRule" id="PRU00192"/>
    </source>
</evidence>
<dbReference type="InterPro" id="IPR029451">
    <property type="entry name" value="RICTOR_M"/>
</dbReference>
<name>A0A498MSJ3_LABRO</name>
<dbReference type="Pfam" id="PF14666">
    <property type="entry name" value="RICTOR_M"/>
    <property type="match status" value="1"/>
</dbReference>